<protein>
    <recommendedName>
        <fullName evidence="3">HAT C-terminal dimerisation domain-containing protein</fullName>
    </recommendedName>
</protein>
<evidence type="ECO:0000256" key="2">
    <source>
        <dbReference type="SAM" id="Phobius"/>
    </source>
</evidence>
<dbReference type="InterPro" id="IPR008906">
    <property type="entry name" value="HATC_C_dom"/>
</dbReference>
<evidence type="ECO:0000256" key="1">
    <source>
        <dbReference type="SAM" id="MobiDB-lite"/>
    </source>
</evidence>
<feature type="transmembrane region" description="Helical" evidence="2">
    <location>
        <begin position="364"/>
        <end position="385"/>
    </location>
</feature>
<dbReference type="Proteomes" id="UP001174136">
    <property type="component" value="Unassembled WGS sequence"/>
</dbReference>
<dbReference type="Pfam" id="PF05699">
    <property type="entry name" value="Dimer_Tnp_hAT"/>
    <property type="match status" value="1"/>
</dbReference>
<reference evidence="4" key="1">
    <citation type="journal article" date="2023" name="Front. Mar. Sci.">
        <title>A new Merluccius polli reference genome to investigate the effects of global change in West African waters.</title>
        <authorList>
            <person name="Mateo J.L."/>
            <person name="Blanco-Fernandez C."/>
            <person name="Garcia-Vazquez E."/>
            <person name="Machado-Schiaffino G."/>
        </authorList>
    </citation>
    <scope>NUCLEOTIDE SEQUENCE</scope>
    <source>
        <strain evidence="4">C29</strain>
        <tissue evidence="4">Fin</tissue>
    </source>
</reference>
<comment type="caution">
    <text evidence="4">The sequence shown here is derived from an EMBL/GenBank/DDBJ whole genome shotgun (WGS) entry which is preliminary data.</text>
</comment>
<evidence type="ECO:0000313" key="4">
    <source>
        <dbReference type="EMBL" id="KAK0141267.1"/>
    </source>
</evidence>
<dbReference type="AlphaFoldDB" id="A0AA47MJ38"/>
<evidence type="ECO:0000313" key="5">
    <source>
        <dbReference type="Proteomes" id="UP001174136"/>
    </source>
</evidence>
<proteinExistence type="predicted"/>
<gene>
    <name evidence="4" type="ORF">N1851_021709</name>
</gene>
<dbReference type="PANTHER" id="PTHR45749:SF35">
    <property type="entry name" value="AC-LIKE TRANSPOSASE-RELATED"/>
    <property type="match status" value="1"/>
</dbReference>
<feature type="region of interest" description="Disordered" evidence="1">
    <location>
        <begin position="215"/>
        <end position="240"/>
    </location>
</feature>
<keyword evidence="5" id="KW-1185">Reference proteome</keyword>
<accession>A0AA47MJ38</accession>
<organism evidence="4 5">
    <name type="scientific">Merluccius polli</name>
    <name type="common">Benguela hake</name>
    <name type="synonym">Merluccius cadenati</name>
    <dbReference type="NCBI Taxonomy" id="89951"/>
    <lineage>
        <taxon>Eukaryota</taxon>
        <taxon>Metazoa</taxon>
        <taxon>Chordata</taxon>
        <taxon>Craniata</taxon>
        <taxon>Vertebrata</taxon>
        <taxon>Euteleostomi</taxon>
        <taxon>Actinopterygii</taxon>
        <taxon>Neopterygii</taxon>
        <taxon>Teleostei</taxon>
        <taxon>Neoteleostei</taxon>
        <taxon>Acanthomorphata</taxon>
        <taxon>Zeiogadaria</taxon>
        <taxon>Gadariae</taxon>
        <taxon>Gadiformes</taxon>
        <taxon>Gadoidei</taxon>
        <taxon>Merlucciidae</taxon>
        <taxon>Merluccius</taxon>
    </lineage>
</organism>
<keyword evidence="2" id="KW-0472">Membrane</keyword>
<feature type="domain" description="HAT C-terminal dimerisation" evidence="3">
    <location>
        <begin position="58"/>
        <end position="106"/>
    </location>
</feature>
<dbReference type="GO" id="GO:0046983">
    <property type="term" value="F:protein dimerization activity"/>
    <property type="evidence" value="ECO:0007669"/>
    <property type="project" value="InterPro"/>
</dbReference>
<sequence length="476" mass="51171">MKTAICEGTLGISCQKMEVGTEDVDGGDLEFEIRAAVRAFPASISSPTEMLNYIFKENLLDSYPNLSIALRVLLTLPVTVASGERSFSALKLTKTYLRSTMCQERRDLPEGVGAELLAHPLPRRASSGALFHGAKEDALVFCPCPRPGSRRSLTCSGCGQTPASLVGHSACKWETFLAGLRRRSPRSRARCSFSSCILCLQAVVLDTGGAAAAAAGGGAGDNVKELRGQRPSDGGSQTRSVRGQAVLEGLVWLLRLLQQSPWGRQGLRCSLGSAGPRDCNGDDNFSQRAVTSGLPGSDVAAVAQFHEGLGQGHDVLVAASTVWPQNVLLFLLLLLLLSLHFLHARGMEVGGLKESAMMFEETNLLWLLLLLLEPLVTALPPRFLLCIGIGQLLLQHSARLGEQVLHPNEFPCIGVDQREPKKLLGQLVEAVLQLGTVATQRRPLSSLDCSPASILVPPHQALQQVHLKVYVTCRHT</sequence>
<feature type="transmembrane region" description="Helical" evidence="2">
    <location>
        <begin position="323"/>
        <end position="343"/>
    </location>
</feature>
<keyword evidence="2" id="KW-1133">Transmembrane helix</keyword>
<name>A0AA47MJ38_MERPO</name>
<evidence type="ECO:0000259" key="3">
    <source>
        <dbReference type="Pfam" id="PF05699"/>
    </source>
</evidence>
<keyword evidence="2" id="KW-0812">Transmembrane</keyword>
<dbReference type="PANTHER" id="PTHR45749">
    <property type="match status" value="1"/>
</dbReference>
<dbReference type="EMBL" id="JAOPHQ010003978">
    <property type="protein sequence ID" value="KAK0141267.1"/>
    <property type="molecule type" value="Genomic_DNA"/>
</dbReference>